<organism evidence="1 2">
    <name type="scientific">Trifolium pratense</name>
    <name type="common">Red clover</name>
    <dbReference type="NCBI Taxonomy" id="57577"/>
    <lineage>
        <taxon>Eukaryota</taxon>
        <taxon>Viridiplantae</taxon>
        <taxon>Streptophyta</taxon>
        <taxon>Embryophyta</taxon>
        <taxon>Tracheophyta</taxon>
        <taxon>Spermatophyta</taxon>
        <taxon>Magnoliopsida</taxon>
        <taxon>eudicotyledons</taxon>
        <taxon>Gunneridae</taxon>
        <taxon>Pentapetalae</taxon>
        <taxon>rosids</taxon>
        <taxon>fabids</taxon>
        <taxon>Fabales</taxon>
        <taxon>Fabaceae</taxon>
        <taxon>Papilionoideae</taxon>
        <taxon>50 kb inversion clade</taxon>
        <taxon>NPAAA clade</taxon>
        <taxon>Hologalegina</taxon>
        <taxon>IRL clade</taxon>
        <taxon>Trifolieae</taxon>
        <taxon>Trifolium</taxon>
    </lineage>
</organism>
<dbReference type="EMBL" id="CASHSV030000109">
    <property type="protein sequence ID" value="CAJ2649775.1"/>
    <property type="molecule type" value="Genomic_DNA"/>
</dbReference>
<proteinExistence type="predicted"/>
<comment type="caution">
    <text evidence="1">The sequence shown here is derived from an EMBL/GenBank/DDBJ whole genome shotgun (WGS) entry which is preliminary data.</text>
</comment>
<keyword evidence="2" id="KW-1185">Reference proteome</keyword>
<dbReference type="Proteomes" id="UP001177021">
    <property type="component" value="Unassembled WGS sequence"/>
</dbReference>
<gene>
    <name evidence="1" type="ORF">MILVUS5_LOCUS17796</name>
</gene>
<name>A0ACB0JY65_TRIPR</name>
<protein>
    <submittedName>
        <fullName evidence="1">Uncharacterized protein</fullName>
    </submittedName>
</protein>
<evidence type="ECO:0000313" key="2">
    <source>
        <dbReference type="Proteomes" id="UP001177021"/>
    </source>
</evidence>
<evidence type="ECO:0000313" key="1">
    <source>
        <dbReference type="EMBL" id="CAJ2649775.1"/>
    </source>
</evidence>
<accession>A0ACB0JY65</accession>
<sequence>MNTSQFDGNAAFAGGGFMPSQTTQGANSPFTPSKIRDSQTLLPLTIKQANDAFQSSDGSNLTIDGVDVNTVTFVGRVCNKVDQITDSKFVLDDGTGTIECIKWIDDPVDSNEVDGILNGMYVRLYGQFKGLQGKKCINVYSLRPVTDFDEIANHFINCIYVHLYNSRLQRIQASIPNQQHVPSSTQITPTKGYQAQAVAANQFSGQHNNGQKTVEDMVLDVLHLPANRTRTEGCPLESIAQHLGLPSDKIMLAIHNLTQEGLIYEGLTNHYKSTVNG</sequence>
<reference evidence="1" key="1">
    <citation type="submission" date="2023-10" db="EMBL/GenBank/DDBJ databases">
        <authorList>
            <person name="Rodriguez Cubillos JULIANA M."/>
            <person name="De Vega J."/>
        </authorList>
    </citation>
    <scope>NUCLEOTIDE SEQUENCE</scope>
</reference>